<keyword evidence="3" id="KW-1185">Reference proteome</keyword>
<proteinExistence type="predicted"/>
<gene>
    <name evidence="2" type="ORF">IB211_03353c</name>
</gene>
<dbReference type="PATRIC" id="fig|1297617.4.peg.3443"/>
<dbReference type="InterPro" id="IPR036249">
    <property type="entry name" value="Thioredoxin-like_sf"/>
</dbReference>
<evidence type="ECO:0000259" key="1">
    <source>
        <dbReference type="Pfam" id="PF13192"/>
    </source>
</evidence>
<dbReference type="InterPro" id="IPR011767">
    <property type="entry name" value="GLR_AS"/>
</dbReference>
<dbReference type="AlphaFoldDB" id="A0A0S2W8P3"/>
<protein>
    <recommendedName>
        <fullName evidence="1">Thioredoxin-like fold domain-containing protein</fullName>
    </recommendedName>
</protein>
<name>A0A0S2W8P3_9FIRM</name>
<dbReference type="PROSITE" id="PS51354">
    <property type="entry name" value="GLUTAREDOXIN_2"/>
    <property type="match status" value="1"/>
</dbReference>
<accession>A0A0S2W8P3</accession>
<dbReference type="STRING" id="1297617.IB211_03353c"/>
<dbReference type="Proteomes" id="UP000064844">
    <property type="component" value="Chromosome"/>
</dbReference>
<evidence type="ECO:0000313" key="3">
    <source>
        <dbReference type="Proteomes" id="UP000064844"/>
    </source>
</evidence>
<dbReference type="Gene3D" id="3.40.30.10">
    <property type="entry name" value="Glutaredoxin"/>
    <property type="match status" value="1"/>
</dbReference>
<dbReference type="PROSITE" id="PS00195">
    <property type="entry name" value="GLUTAREDOXIN_1"/>
    <property type="match status" value="1"/>
</dbReference>
<reference evidence="3" key="2">
    <citation type="submission" date="2015-04" db="EMBL/GenBank/DDBJ databases">
        <title>A butyrogenic pathway from the amino acid lysine in a human gut commensal.</title>
        <authorList>
            <person name="de Vos W.M."/>
            <person name="Bui N.T.P."/>
            <person name="Plugge C.M."/>
            <person name="Ritari J."/>
        </authorList>
    </citation>
    <scope>NUCLEOTIDE SEQUENCE [LARGE SCALE GENOMIC DNA]</scope>
    <source>
        <strain evidence="3">AF211</strain>
    </source>
</reference>
<dbReference type="SUPFAM" id="SSF52833">
    <property type="entry name" value="Thioredoxin-like"/>
    <property type="match status" value="1"/>
</dbReference>
<dbReference type="RefSeq" id="WP_058118669.1">
    <property type="nucleotide sequence ID" value="NZ_CALICV010000107.1"/>
</dbReference>
<sequence length="98" mass="11328">MKDVILFKLTYCPHCKLALRLQEELFQAHPEWRDIPLQMIDEAEEPELANSYDYYYVPTYYVGGEKVHEGHAEREDIERVFCLAAEEPAAASVNGGQH</sequence>
<evidence type="ECO:0000313" key="2">
    <source>
        <dbReference type="EMBL" id="ALP95741.1"/>
    </source>
</evidence>
<feature type="domain" description="Thioredoxin-like fold" evidence="1">
    <location>
        <begin position="10"/>
        <end position="79"/>
    </location>
</feature>
<organism evidence="2 3">
    <name type="scientific">Intestinimonas butyriciproducens</name>
    <dbReference type="NCBI Taxonomy" id="1297617"/>
    <lineage>
        <taxon>Bacteria</taxon>
        <taxon>Bacillati</taxon>
        <taxon>Bacillota</taxon>
        <taxon>Clostridia</taxon>
        <taxon>Eubacteriales</taxon>
        <taxon>Intestinimonas</taxon>
    </lineage>
</organism>
<dbReference type="EMBL" id="CP011307">
    <property type="protein sequence ID" value="ALP95741.1"/>
    <property type="molecule type" value="Genomic_DNA"/>
</dbReference>
<dbReference type="eggNOG" id="COG0526">
    <property type="taxonomic scope" value="Bacteria"/>
</dbReference>
<dbReference type="KEGG" id="ibu:IB211_03353c"/>
<dbReference type="InterPro" id="IPR012336">
    <property type="entry name" value="Thioredoxin-like_fold"/>
</dbReference>
<reference evidence="2 3" key="1">
    <citation type="journal article" date="2015" name="Nat. Commun.">
        <title>Production of butyrate from lysine and the Amadori product fructoselysine by a human gut commensal.</title>
        <authorList>
            <person name="Bui T.P."/>
            <person name="Ritari J."/>
            <person name="Boeren S."/>
            <person name="de Waard P."/>
            <person name="Plugge C.M."/>
            <person name="de Vos W.M."/>
        </authorList>
    </citation>
    <scope>NUCLEOTIDE SEQUENCE [LARGE SCALE GENOMIC DNA]</scope>
    <source>
        <strain evidence="2 3">AF211</strain>
    </source>
</reference>
<dbReference type="Pfam" id="PF13192">
    <property type="entry name" value="Thioredoxin_3"/>
    <property type="match status" value="1"/>
</dbReference>